<name>K0SX36_THAOC</name>
<dbReference type="PANTHER" id="PTHR12406">
    <property type="entry name" value="CALCIUM-INDEPENDENT PHOSPHOLIPASE A2 IPLA2 -RELATED"/>
    <property type="match status" value="1"/>
</dbReference>
<reference evidence="1 2" key="1">
    <citation type="journal article" date="2012" name="Genome Biol.">
        <title>Genome and low-iron response of an oceanic diatom adapted to chronic iron limitation.</title>
        <authorList>
            <person name="Lommer M."/>
            <person name="Specht M."/>
            <person name="Roy A.S."/>
            <person name="Kraemer L."/>
            <person name="Andreson R."/>
            <person name="Gutowska M.A."/>
            <person name="Wolf J."/>
            <person name="Bergner S.V."/>
            <person name="Schilhabel M.B."/>
            <person name="Klostermeier U.C."/>
            <person name="Beiko R.G."/>
            <person name="Rosenstiel P."/>
            <person name="Hippler M."/>
            <person name="Laroche J."/>
        </authorList>
    </citation>
    <scope>NUCLEOTIDE SEQUENCE [LARGE SCALE GENOMIC DNA]</scope>
    <source>
        <strain evidence="1 2">CCMP1005</strain>
    </source>
</reference>
<dbReference type="Proteomes" id="UP000266841">
    <property type="component" value="Unassembled WGS sequence"/>
</dbReference>
<dbReference type="PANTHER" id="PTHR12406:SF7">
    <property type="entry name" value="PATATIN-LIKE PHOSPHOLIPASE DOMAIN-CONTAINING PROTEIN 4"/>
    <property type="match status" value="1"/>
</dbReference>
<protein>
    <recommendedName>
        <fullName evidence="3">PNPLA domain-containing protein</fullName>
    </recommendedName>
</protein>
<evidence type="ECO:0008006" key="3">
    <source>
        <dbReference type="Google" id="ProtNLM"/>
    </source>
</evidence>
<dbReference type="GO" id="GO:0016020">
    <property type="term" value="C:membrane"/>
    <property type="evidence" value="ECO:0007669"/>
    <property type="project" value="TreeGrafter"/>
</dbReference>
<dbReference type="GO" id="GO:0004806">
    <property type="term" value="F:triacylglycerol lipase activity"/>
    <property type="evidence" value="ECO:0007669"/>
    <property type="project" value="TreeGrafter"/>
</dbReference>
<gene>
    <name evidence="1" type="ORF">THAOC_07608</name>
</gene>
<dbReference type="GO" id="GO:0005737">
    <property type="term" value="C:cytoplasm"/>
    <property type="evidence" value="ECO:0007669"/>
    <property type="project" value="TreeGrafter"/>
</dbReference>
<dbReference type="OMA" id="TTHEGEH"/>
<dbReference type="InterPro" id="IPR033562">
    <property type="entry name" value="PLPL"/>
</dbReference>
<evidence type="ECO:0000313" key="2">
    <source>
        <dbReference type="Proteomes" id="UP000266841"/>
    </source>
</evidence>
<dbReference type="GO" id="GO:0005811">
    <property type="term" value="C:lipid droplet"/>
    <property type="evidence" value="ECO:0007669"/>
    <property type="project" value="TreeGrafter"/>
</dbReference>
<keyword evidence="2" id="KW-1185">Reference proteome</keyword>
<accession>K0SX36</accession>
<evidence type="ECO:0000313" key="1">
    <source>
        <dbReference type="EMBL" id="EJK70988.1"/>
    </source>
</evidence>
<dbReference type="AlphaFoldDB" id="K0SX36"/>
<sequence>SYHVGVLACLFKQGLVPDPRLDPPAEAMPFITGVSAGSMVAAATFAGVEPAEDGMNVVLEAARKTRELTASKQTRLPITISLDVFTPGFSLIDIVEGYFREVLAKSLGGYCETDQGNKNIRDVDPGLFARRFPKGRLRIGLTDRRELLLPLPLPVSRQLSSSYKYVDEFRDLEDVVSCAMLSSYIPGVTGQFNVQIPPRMTNLSNSESATGDRSDVSIRSGLRLEEMEREGLVKHGTSGEPVSNSAGACQTNQISNYWDGGIADLFPTFDGNTIVVTPLSGRFHTNPAICPELLPPSGMGHKPVTFRHCAKSELGLTSGNALSVMQMIFSSSDEELISKFKEGYDDASRFLREQGGSKVLTI</sequence>
<dbReference type="EMBL" id="AGNL01007786">
    <property type="protein sequence ID" value="EJK70988.1"/>
    <property type="molecule type" value="Genomic_DNA"/>
</dbReference>
<feature type="non-terminal residue" evidence="1">
    <location>
        <position position="1"/>
    </location>
</feature>
<dbReference type="GO" id="GO:0019433">
    <property type="term" value="P:triglyceride catabolic process"/>
    <property type="evidence" value="ECO:0007669"/>
    <property type="project" value="TreeGrafter"/>
</dbReference>
<dbReference type="eggNOG" id="ENOG502RUNC">
    <property type="taxonomic scope" value="Eukaryota"/>
</dbReference>
<comment type="caution">
    <text evidence="1">The sequence shown here is derived from an EMBL/GenBank/DDBJ whole genome shotgun (WGS) entry which is preliminary data.</text>
</comment>
<dbReference type="InterPro" id="IPR016035">
    <property type="entry name" value="Acyl_Trfase/lysoPLipase"/>
</dbReference>
<organism evidence="1 2">
    <name type="scientific">Thalassiosira oceanica</name>
    <name type="common">Marine diatom</name>
    <dbReference type="NCBI Taxonomy" id="159749"/>
    <lineage>
        <taxon>Eukaryota</taxon>
        <taxon>Sar</taxon>
        <taxon>Stramenopiles</taxon>
        <taxon>Ochrophyta</taxon>
        <taxon>Bacillariophyta</taxon>
        <taxon>Coscinodiscophyceae</taxon>
        <taxon>Thalassiosirophycidae</taxon>
        <taxon>Thalassiosirales</taxon>
        <taxon>Thalassiosiraceae</taxon>
        <taxon>Thalassiosira</taxon>
    </lineage>
</organism>
<dbReference type="GO" id="GO:0055088">
    <property type="term" value="P:lipid homeostasis"/>
    <property type="evidence" value="ECO:0007669"/>
    <property type="project" value="TreeGrafter"/>
</dbReference>
<dbReference type="OrthoDB" id="197155at2759"/>
<proteinExistence type="predicted"/>
<dbReference type="SUPFAM" id="SSF52151">
    <property type="entry name" value="FabD/lysophospholipase-like"/>
    <property type="match status" value="1"/>
</dbReference>